<dbReference type="EC" id="2.1.1.72" evidence="1"/>
<dbReference type="InterPro" id="IPR046817">
    <property type="entry name" value="MmeI_N"/>
</dbReference>
<organism evidence="10 11">
    <name type="scientific">Sphingomonas xinjiangensis</name>
    <dbReference type="NCBI Taxonomy" id="643568"/>
    <lineage>
        <taxon>Bacteria</taxon>
        <taxon>Pseudomonadati</taxon>
        <taxon>Pseudomonadota</taxon>
        <taxon>Alphaproteobacteria</taxon>
        <taxon>Sphingomonadales</taxon>
        <taxon>Sphingomonadaceae</taxon>
        <taxon>Sphingomonas</taxon>
    </lineage>
</organism>
<feature type="domain" description="MmeI-like target recognition" evidence="7">
    <location>
        <begin position="645"/>
        <end position="847"/>
    </location>
</feature>
<feature type="domain" description="MmeI-like C-terminal" evidence="8">
    <location>
        <begin position="849"/>
        <end position="925"/>
    </location>
</feature>
<keyword evidence="11" id="KW-1185">Reference proteome</keyword>
<evidence type="ECO:0000256" key="2">
    <source>
        <dbReference type="ARBA" id="ARBA00022603"/>
    </source>
</evidence>
<dbReference type="EMBL" id="JACIJF010000033">
    <property type="protein sequence ID" value="MBB5712969.1"/>
    <property type="molecule type" value="Genomic_DNA"/>
</dbReference>
<dbReference type="Pfam" id="PF20473">
    <property type="entry name" value="MmeI_Mtase"/>
    <property type="match status" value="1"/>
</dbReference>
<name>A0A840YTC6_9SPHN</name>
<dbReference type="GO" id="GO:0032259">
    <property type="term" value="P:methylation"/>
    <property type="evidence" value="ECO:0007669"/>
    <property type="project" value="UniProtKB-KW"/>
</dbReference>
<feature type="domain" description="MmeI-like DNA-methyltransferase" evidence="9">
    <location>
        <begin position="326"/>
        <end position="622"/>
    </location>
</feature>
<dbReference type="RefSeq" id="WP_184091892.1">
    <property type="nucleotide sequence ID" value="NZ_JACIJF010000033.1"/>
</dbReference>
<keyword evidence="3" id="KW-0808">Transferase</keyword>
<dbReference type="GO" id="GO:0009007">
    <property type="term" value="F:site-specific DNA-methyltransferase (adenine-specific) activity"/>
    <property type="evidence" value="ECO:0007669"/>
    <property type="project" value="UniProtKB-EC"/>
</dbReference>
<feature type="domain" description="MmeI-like helicase spacer" evidence="6">
    <location>
        <begin position="171"/>
        <end position="250"/>
    </location>
</feature>
<proteinExistence type="predicted"/>
<evidence type="ECO:0000259" key="9">
    <source>
        <dbReference type="Pfam" id="PF20473"/>
    </source>
</evidence>
<gene>
    <name evidence="10" type="ORF">FHT02_004231</name>
</gene>
<dbReference type="Gene3D" id="3.40.50.150">
    <property type="entry name" value="Vaccinia Virus protein VP39"/>
    <property type="match status" value="1"/>
</dbReference>
<dbReference type="Pfam" id="PF20467">
    <property type="entry name" value="MmeI_C"/>
    <property type="match status" value="1"/>
</dbReference>
<dbReference type="AlphaFoldDB" id="A0A840YTC6"/>
<protein>
    <recommendedName>
        <fullName evidence="1">site-specific DNA-methyltransferase (adenine-specific)</fullName>
        <ecNumber evidence="1">2.1.1.72</ecNumber>
    </recommendedName>
</protein>
<keyword evidence="2" id="KW-0489">Methyltransferase</keyword>
<dbReference type="InterPro" id="IPR046819">
    <property type="entry name" value="MmeI_hel"/>
</dbReference>
<dbReference type="InterPro" id="IPR050953">
    <property type="entry name" value="N4_N6_ade-DNA_methylase"/>
</dbReference>
<evidence type="ECO:0000259" key="6">
    <source>
        <dbReference type="Pfam" id="PF20465"/>
    </source>
</evidence>
<reference evidence="10 11" key="1">
    <citation type="submission" date="2020-08" db="EMBL/GenBank/DDBJ databases">
        <title>Genomic Encyclopedia of Type Strains, Phase IV (KMG-IV): sequencing the most valuable type-strain genomes for metagenomic binning, comparative biology and taxonomic classification.</title>
        <authorList>
            <person name="Goeker M."/>
        </authorList>
    </citation>
    <scope>NUCLEOTIDE SEQUENCE [LARGE SCALE GENOMIC DNA]</scope>
    <source>
        <strain evidence="10 11">DSM 26736</strain>
    </source>
</reference>
<dbReference type="Proteomes" id="UP000527143">
    <property type="component" value="Unassembled WGS sequence"/>
</dbReference>
<evidence type="ECO:0000259" key="7">
    <source>
        <dbReference type="Pfam" id="PF20466"/>
    </source>
</evidence>
<dbReference type="InterPro" id="IPR046818">
    <property type="entry name" value="MmeI_C"/>
</dbReference>
<evidence type="ECO:0000313" key="10">
    <source>
        <dbReference type="EMBL" id="MBB5712969.1"/>
    </source>
</evidence>
<evidence type="ECO:0000259" key="5">
    <source>
        <dbReference type="Pfam" id="PF20464"/>
    </source>
</evidence>
<dbReference type="SUPFAM" id="SSF53335">
    <property type="entry name" value="S-adenosyl-L-methionine-dependent methyltransferases"/>
    <property type="match status" value="1"/>
</dbReference>
<dbReference type="InterPro" id="IPR046816">
    <property type="entry name" value="MmeI_Mtase"/>
</dbReference>
<evidence type="ECO:0000256" key="3">
    <source>
        <dbReference type="ARBA" id="ARBA00022679"/>
    </source>
</evidence>
<dbReference type="PANTHER" id="PTHR33841:SF1">
    <property type="entry name" value="DNA METHYLTRANSFERASE A"/>
    <property type="match status" value="1"/>
</dbReference>
<evidence type="ECO:0000256" key="1">
    <source>
        <dbReference type="ARBA" id="ARBA00011900"/>
    </source>
</evidence>
<dbReference type="Pfam" id="PF20466">
    <property type="entry name" value="MmeI_TRD"/>
    <property type="match status" value="1"/>
</dbReference>
<dbReference type="InterPro" id="IPR029063">
    <property type="entry name" value="SAM-dependent_MTases_sf"/>
</dbReference>
<accession>A0A840YTC6</accession>
<dbReference type="Pfam" id="PF20465">
    <property type="entry name" value="MmeI_hel"/>
    <property type="match status" value="1"/>
</dbReference>
<comment type="catalytic activity">
    <reaction evidence="4">
        <text>a 2'-deoxyadenosine in DNA + S-adenosyl-L-methionine = an N(6)-methyl-2'-deoxyadenosine in DNA + S-adenosyl-L-homocysteine + H(+)</text>
        <dbReference type="Rhea" id="RHEA:15197"/>
        <dbReference type="Rhea" id="RHEA-COMP:12418"/>
        <dbReference type="Rhea" id="RHEA-COMP:12419"/>
        <dbReference type="ChEBI" id="CHEBI:15378"/>
        <dbReference type="ChEBI" id="CHEBI:57856"/>
        <dbReference type="ChEBI" id="CHEBI:59789"/>
        <dbReference type="ChEBI" id="CHEBI:90615"/>
        <dbReference type="ChEBI" id="CHEBI:90616"/>
        <dbReference type="EC" id="2.1.1.72"/>
    </reaction>
</comment>
<evidence type="ECO:0000256" key="4">
    <source>
        <dbReference type="ARBA" id="ARBA00047942"/>
    </source>
</evidence>
<comment type="caution">
    <text evidence="10">The sequence shown here is derived from an EMBL/GenBank/DDBJ whole genome shotgun (WGS) entry which is preliminary data.</text>
</comment>
<feature type="domain" description="MmeI-like N-terminal" evidence="5">
    <location>
        <begin position="1"/>
        <end position="159"/>
    </location>
</feature>
<dbReference type="PANTHER" id="PTHR33841">
    <property type="entry name" value="DNA METHYLTRANSFERASE YEEA-RELATED"/>
    <property type="match status" value="1"/>
</dbReference>
<dbReference type="InterPro" id="IPR046820">
    <property type="entry name" value="MmeI_TRD"/>
</dbReference>
<sequence length="931" mass="104522">MNPVEIEEAVSQLALEPFDRGEFPFSFLRAFGNPETTIKRLRTGSTNQSDVGGVLQRSNIHIATCDVGEVEATLGSLRDSPKTATAKAKFILATDGDSFQAEDRTSGETIACDYADFPDHFGFFLPLAGITTVEQIRESSFDIRATGRLNKLYVELLKDNPDWAKAERRPDMNHFMARLIFCFFAEDTDIFVGEGLFTKTVEQMSARDSSDTHAVISEIFRSMDTKIADRQSAGIARYANQFPYVNGQLFSGSTEVPRFTKIARSYLNHIGNLNWKKINPDIFGSMIQAVADDEERGALGMHYTSVPNILKVLNPLFLDDLREKLDEAGDNGRKLLNLRSRMARIRVFDPACGSGNFLVISYKQMREIEAEINRRRGESDRRSDIPLTNFRGIELRDFPAEIARLALIIAEFQCDVLYRGQQEALAEFLPLNSENWITCGNALRLDWLSVCPPTGTGVKMRGDDLFETPLDQAEIDFENSGGETYLCGNPPYVGSTVQAPKGATAETKARINKEAEDRKADLKPLFSHLTNSWKSLDYVSGWFMKFAGYARHTAARCAFVATNSICQGEQVARLWPLLFDSGQKIDFAHTSFKWKNLAAKNAGVSVVIIGLSNQPVRSRILYSIDENGTDLRRDVANINPYLVANDDIIVAASTAPLSEIQPMTIGNKPVDGGHLILSVEDAEKLVNDGASEFIRSYMGAEESINGKRRYCLWLDRSNVAEARENNSIRERLIGVANFRNDSSKELTRRGAMTPFEFQQVRQNGNETVAIIPSVSSENREYLPVSLEDKGTIVSNLAFAVLDPQLWVFSTLVSRIHLVWILVVCGKLETRIRYSNTLGWNTFPLPRLTEQNKANLTRCAENILLAREAHFPATIADLYDPTDMPDDLRRAHDENDEVLERIYIGRRFRNDTERLEKLFELYTKMTVKGKAA</sequence>
<evidence type="ECO:0000259" key="8">
    <source>
        <dbReference type="Pfam" id="PF20467"/>
    </source>
</evidence>
<dbReference type="Pfam" id="PF20464">
    <property type="entry name" value="MmeI_N"/>
    <property type="match status" value="1"/>
</dbReference>
<evidence type="ECO:0000313" key="11">
    <source>
        <dbReference type="Proteomes" id="UP000527143"/>
    </source>
</evidence>